<proteinExistence type="predicted"/>
<keyword evidence="3" id="KW-1185">Reference proteome</keyword>
<evidence type="ECO:0000259" key="1">
    <source>
        <dbReference type="PROSITE" id="PS51819"/>
    </source>
</evidence>
<dbReference type="EMBL" id="BAAAHQ010000016">
    <property type="protein sequence ID" value="GAA0930741.1"/>
    <property type="molecule type" value="Genomic_DNA"/>
</dbReference>
<dbReference type="SUPFAM" id="SSF54593">
    <property type="entry name" value="Glyoxalase/Bleomycin resistance protein/Dihydroxybiphenyl dioxygenase"/>
    <property type="match status" value="1"/>
</dbReference>
<dbReference type="PANTHER" id="PTHR36437">
    <property type="entry name" value="GLYOXALASE/BLEOMYCIN RESISTANCE PROTEIN/DIOXYGENASE"/>
    <property type="match status" value="1"/>
</dbReference>
<comment type="caution">
    <text evidence="2">The sequence shown here is derived from an EMBL/GenBank/DDBJ whole genome shotgun (WGS) entry which is preliminary data.</text>
</comment>
<sequence length="128" mass="13290">MGCMNITHATTVTVPVTDQDRAKDFYVTALGFEVVVDRQMGPVRWLQVAPKGAQTAFTLATAEQGFAPGSATGIILETADLDADCAELVKSGAAVQGPTDLPWGRQATLTDPDGNGFVLSAGSGARHV</sequence>
<dbReference type="InterPro" id="IPR029068">
    <property type="entry name" value="Glyas_Bleomycin-R_OHBP_Dase"/>
</dbReference>
<evidence type="ECO:0000313" key="3">
    <source>
        <dbReference type="Proteomes" id="UP001501578"/>
    </source>
</evidence>
<dbReference type="Gene3D" id="3.10.180.10">
    <property type="entry name" value="2,3-Dihydroxybiphenyl 1,2-Dioxygenase, domain 1"/>
    <property type="match status" value="1"/>
</dbReference>
<dbReference type="InterPro" id="IPR037523">
    <property type="entry name" value="VOC_core"/>
</dbReference>
<dbReference type="Proteomes" id="UP001501578">
    <property type="component" value="Unassembled WGS sequence"/>
</dbReference>
<feature type="domain" description="VOC" evidence="1">
    <location>
        <begin position="8"/>
        <end position="122"/>
    </location>
</feature>
<name>A0ABN1PNE4_9ACTN</name>
<evidence type="ECO:0000313" key="2">
    <source>
        <dbReference type="EMBL" id="GAA0930741.1"/>
    </source>
</evidence>
<gene>
    <name evidence="2" type="ORF">GCM10009560_35360</name>
</gene>
<dbReference type="PROSITE" id="PS51819">
    <property type="entry name" value="VOC"/>
    <property type="match status" value="1"/>
</dbReference>
<protein>
    <submittedName>
        <fullName evidence="2">VOC family protein</fullName>
    </submittedName>
</protein>
<accession>A0ABN1PNE4</accession>
<reference evidence="2 3" key="1">
    <citation type="journal article" date="2019" name="Int. J. Syst. Evol. Microbiol.">
        <title>The Global Catalogue of Microorganisms (GCM) 10K type strain sequencing project: providing services to taxonomists for standard genome sequencing and annotation.</title>
        <authorList>
            <consortium name="The Broad Institute Genomics Platform"/>
            <consortium name="The Broad Institute Genome Sequencing Center for Infectious Disease"/>
            <person name="Wu L."/>
            <person name="Ma J."/>
        </authorList>
    </citation>
    <scope>NUCLEOTIDE SEQUENCE [LARGE SCALE GENOMIC DNA]</scope>
    <source>
        <strain evidence="2 3">JCM 11136</strain>
    </source>
</reference>
<dbReference type="PANTHER" id="PTHR36437:SF2">
    <property type="entry name" value="GLYOXALASE_BLEOMYCIN RESISTANCE PROTEIN_DIOXYGENASE"/>
    <property type="match status" value="1"/>
</dbReference>
<dbReference type="Pfam" id="PF00903">
    <property type="entry name" value="Glyoxalase"/>
    <property type="match status" value="1"/>
</dbReference>
<dbReference type="InterPro" id="IPR004360">
    <property type="entry name" value="Glyas_Fos-R_dOase_dom"/>
</dbReference>
<organism evidence="2 3">
    <name type="scientific">Nonomuraea longicatena</name>
    <dbReference type="NCBI Taxonomy" id="83682"/>
    <lineage>
        <taxon>Bacteria</taxon>
        <taxon>Bacillati</taxon>
        <taxon>Actinomycetota</taxon>
        <taxon>Actinomycetes</taxon>
        <taxon>Streptosporangiales</taxon>
        <taxon>Streptosporangiaceae</taxon>
        <taxon>Nonomuraea</taxon>
    </lineage>
</organism>